<organism evidence="1 2">
    <name type="scientific">Fraxinus pennsylvanica</name>
    <dbReference type="NCBI Taxonomy" id="56036"/>
    <lineage>
        <taxon>Eukaryota</taxon>
        <taxon>Viridiplantae</taxon>
        <taxon>Streptophyta</taxon>
        <taxon>Embryophyta</taxon>
        <taxon>Tracheophyta</taxon>
        <taxon>Spermatophyta</taxon>
        <taxon>Magnoliopsida</taxon>
        <taxon>eudicotyledons</taxon>
        <taxon>Gunneridae</taxon>
        <taxon>Pentapetalae</taxon>
        <taxon>asterids</taxon>
        <taxon>lamiids</taxon>
        <taxon>Lamiales</taxon>
        <taxon>Oleaceae</taxon>
        <taxon>Oleeae</taxon>
        <taxon>Fraxinus</taxon>
    </lineage>
</organism>
<protein>
    <submittedName>
        <fullName evidence="1">Uncharacterized protein</fullName>
    </submittedName>
</protein>
<dbReference type="EMBL" id="OU503056">
    <property type="protein sequence ID" value="CAI9785493.1"/>
    <property type="molecule type" value="Genomic_DNA"/>
</dbReference>
<dbReference type="AlphaFoldDB" id="A0AAD2ADA2"/>
<gene>
    <name evidence="1" type="ORF">FPE_LOCUS32923</name>
</gene>
<keyword evidence="2" id="KW-1185">Reference proteome</keyword>
<accession>A0AAD2ADA2</accession>
<dbReference type="Proteomes" id="UP000834106">
    <property type="component" value="Chromosome 21"/>
</dbReference>
<evidence type="ECO:0000313" key="1">
    <source>
        <dbReference type="EMBL" id="CAI9785493.1"/>
    </source>
</evidence>
<proteinExistence type="predicted"/>
<sequence>MQANNGVEAAMKDNLTKARTPVTKGKAKLTMAAMKDNLTKARTLVTKGKAKLTMGKNDFSKAIGAGKEVSVNPSSLDVPKESCESNIPDSEDEIMEILRGFTNHNHELCCKKRRTDNYSMSWLTERESPSPPPPESVLLERHERLRKLLQKQKEEVSKAFQIVREKALALEYRKDFRIRSMSPVFITESKGPSTL</sequence>
<name>A0AAD2ADA2_9LAMI</name>
<evidence type="ECO:0000313" key="2">
    <source>
        <dbReference type="Proteomes" id="UP000834106"/>
    </source>
</evidence>
<reference evidence="1" key="1">
    <citation type="submission" date="2023-05" db="EMBL/GenBank/DDBJ databases">
        <authorList>
            <person name="Huff M."/>
        </authorList>
    </citation>
    <scope>NUCLEOTIDE SEQUENCE</scope>
</reference>